<evidence type="ECO:0000256" key="1">
    <source>
        <dbReference type="ARBA" id="ARBA00004123"/>
    </source>
</evidence>
<accession>A0A165D0H6</accession>
<sequence length="1255" mass="142009">MFNPRKRQRGDDGDDSDSTTVLSEKEDIGRRARKMLRISAPPSSRASSVTAVTSPIAKKCAQLVFKDDYFTLPKDCTEETEHLVLPEESGTPFELDPDSIPVRILRDFIIYDELQQNRLVALDDIYESGTSVRAYGLVAAMTTEEGDEEEPDPDDDDDEDASANPYEGEKTYELSLGAVWSYYIEPNPTEPMILIKTQWAWYILDRPDDRYLPLYVDHWADLYKARLVLARTPALKQFYELEDYSVTQEEVGGPVSLFSTSFTDEDISGPNVCTEDMVEQLGKEVDGPANNALWRAFRQLSSRKSRTLKDAKGFTRKKSAVSQNRQARGRPPANIERDVLKHRNPTYATEFVRNLASNLCFRFYGESIKQEDDSMGAKEDLTCDPKTVLDDAFTFSSEASTDADWYLSDRRDEEEIDEEDVESYLSAQCDSYSLKAGDFVVVRGDPKDDRKTWNIKGSGAVSNKWVHWFAQVVFFYKEKNGRTCHAHLRWLEHSSRTQLGESGHPRELFLLTTCNSVALTTIISKINVRYISPGELEPHGYPYRAVDKDHFFYRYATNEHGDILCASQSMFPIEMQTFDTISLFGCFTCHLRKSTMLEDTPSIPGGRDNLLSYGGVTYHLFDFAYIAPDQSTEVDLPFRIGQIVQIRKTGANPTIVVRLFERYDDVTFNVKNEQYKDHKRLVDSQRKRIVNPTKLRGKCFVMHKDTIRQFDEWVMQDDHFFADCMKPDSRASGPTVPSSLMSLPVSNIRYCEDRECNMKRTAAHSPEPRRKLRGLDLYHGAGGLSFGLEKSGAIETCWGIDFSPSAHLTFKKNFPGATAILQCANEVLRHAIESENGRRLEPLNPINGDDYPCPALPKPGDVDIVVCGPPCQGYSVLNSHRRTDDIKNTLVANALSYVDHLRPRFFMLENVQPLLTSRGKVLTLGDIEERIVENAVRKFIVRFLTARGYQVRVTVLQAGKFGAAQHRARVFFWAARRGESLPEFPLPTHTWTTAKTKTRDERGGAPLPQVGVRDVIGDLKEWHWINPKQLLPHPIVPAPTGPTFDAVTYDRKTQACGYTSFVPYGKQAMTPYQKDLRQDCKGVRYHATLTYVSESVERVCNVPPPDEKRGVDGGLDYRYIGPSLQQWHLTSPHSRAAKGGFGEGKYARVYPNLPARTVLTRNEPTGKQGRVLHYEQYRVLSAQENARLQGFPDSFTFISQGDDFRDIMRLIGNAVPIPLGYHLGLQLAKSVMAKESEQLASDSAVKEEGPLSPDL</sequence>
<keyword evidence="4 10" id="KW-0808">Transferase</keyword>
<evidence type="ECO:0000313" key="14">
    <source>
        <dbReference type="Proteomes" id="UP000076842"/>
    </source>
</evidence>
<dbReference type="GO" id="GO:0003886">
    <property type="term" value="F:DNA (cytosine-5-)-methyltransferase activity"/>
    <property type="evidence" value="ECO:0007669"/>
    <property type="project" value="UniProtKB-EC"/>
</dbReference>
<dbReference type="OrthoDB" id="5376140at2759"/>
<dbReference type="InterPro" id="IPR001525">
    <property type="entry name" value="C5_MeTfrase"/>
</dbReference>
<dbReference type="InParanoid" id="A0A165D0H6"/>
<keyword evidence="6" id="KW-0677">Repeat</keyword>
<gene>
    <name evidence="13" type="ORF">CALCODRAFT_521136</name>
</gene>
<dbReference type="Pfam" id="PF12047">
    <property type="entry name" value="DNMT1-RFD"/>
    <property type="match status" value="1"/>
</dbReference>
<feature type="region of interest" description="Disordered" evidence="11">
    <location>
        <begin position="142"/>
        <end position="168"/>
    </location>
</feature>
<evidence type="ECO:0000256" key="7">
    <source>
        <dbReference type="ARBA" id="ARBA00023125"/>
    </source>
</evidence>
<dbReference type="Gene3D" id="2.30.30.490">
    <property type="match status" value="2"/>
</dbReference>
<dbReference type="InterPro" id="IPR029063">
    <property type="entry name" value="SAM-dependent_MTases_sf"/>
</dbReference>
<dbReference type="Pfam" id="PF00145">
    <property type="entry name" value="DNA_methylase"/>
    <property type="match status" value="1"/>
</dbReference>
<protein>
    <recommendedName>
        <fullName evidence="2">DNA (cytosine-5-)-methyltransferase</fullName>
        <ecNumber evidence="2">2.1.1.37</ecNumber>
    </recommendedName>
</protein>
<feature type="compositionally biased region" description="Acidic residues" evidence="11">
    <location>
        <begin position="144"/>
        <end position="161"/>
    </location>
</feature>
<organism evidence="13 14">
    <name type="scientific">Calocera cornea HHB12733</name>
    <dbReference type="NCBI Taxonomy" id="1353952"/>
    <lineage>
        <taxon>Eukaryota</taxon>
        <taxon>Fungi</taxon>
        <taxon>Dikarya</taxon>
        <taxon>Basidiomycota</taxon>
        <taxon>Agaricomycotina</taxon>
        <taxon>Dacrymycetes</taxon>
        <taxon>Dacrymycetales</taxon>
        <taxon>Dacrymycetaceae</taxon>
        <taxon>Calocera</taxon>
    </lineage>
</organism>
<dbReference type="Proteomes" id="UP000076842">
    <property type="component" value="Unassembled WGS sequence"/>
</dbReference>
<evidence type="ECO:0000256" key="3">
    <source>
        <dbReference type="ARBA" id="ARBA00022603"/>
    </source>
</evidence>
<dbReference type="PANTHER" id="PTHR10629:SF52">
    <property type="entry name" value="DNA (CYTOSINE-5)-METHYLTRANSFERASE 1"/>
    <property type="match status" value="1"/>
</dbReference>
<dbReference type="PANTHER" id="PTHR10629">
    <property type="entry name" value="CYTOSINE-SPECIFIC METHYLTRANSFERASE"/>
    <property type="match status" value="1"/>
</dbReference>
<dbReference type="PROSITE" id="PS00095">
    <property type="entry name" value="C5_MTASE_2"/>
    <property type="match status" value="1"/>
</dbReference>
<dbReference type="SMART" id="SM00439">
    <property type="entry name" value="BAH"/>
    <property type="match status" value="2"/>
</dbReference>
<evidence type="ECO:0000256" key="11">
    <source>
        <dbReference type="SAM" id="MobiDB-lite"/>
    </source>
</evidence>
<evidence type="ECO:0000256" key="9">
    <source>
        <dbReference type="PIRSR" id="PIRSR037404-1"/>
    </source>
</evidence>
<keyword evidence="14" id="KW-1185">Reference proteome</keyword>
<dbReference type="EC" id="2.1.1.37" evidence="2"/>
<dbReference type="PROSITE" id="PS51038">
    <property type="entry name" value="BAH"/>
    <property type="match status" value="2"/>
</dbReference>
<dbReference type="GO" id="GO:0003677">
    <property type="term" value="F:DNA binding"/>
    <property type="evidence" value="ECO:0007669"/>
    <property type="project" value="UniProtKB-KW"/>
</dbReference>
<keyword evidence="7" id="KW-0238">DNA-binding</keyword>
<dbReference type="GO" id="GO:0032259">
    <property type="term" value="P:methylation"/>
    <property type="evidence" value="ECO:0007669"/>
    <property type="project" value="UniProtKB-KW"/>
</dbReference>
<reference evidence="13 14" key="1">
    <citation type="journal article" date="2016" name="Mol. Biol. Evol.">
        <title>Comparative Genomics of Early-Diverging Mushroom-Forming Fungi Provides Insights into the Origins of Lignocellulose Decay Capabilities.</title>
        <authorList>
            <person name="Nagy L.G."/>
            <person name="Riley R."/>
            <person name="Tritt A."/>
            <person name="Adam C."/>
            <person name="Daum C."/>
            <person name="Floudas D."/>
            <person name="Sun H."/>
            <person name="Yadav J.S."/>
            <person name="Pangilinan J."/>
            <person name="Larsson K.H."/>
            <person name="Matsuura K."/>
            <person name="Barry K."/>
            <person name="Labutti K."/>
            <person name="Kuo R."/>
            <person name="Ohm R.A."/>
            <person name="Bhattacharya S.S."/>
            <person name="Shirouzu T."/>
            <person name="Yoshinaga Y."/>
            <person name="Martin F.M."/>
            <person name="Grigoriev I.V."/>
            <person name="Hibbett D.S."/>
        </authorList>
    </citation>
    <scope>NUCLEOTIDE SEQUENCE [LARGE SCALE GENOMIC DNA]</scope>
    <source>
        <strain evidence="13 14">HHB12733</strain>
    </source>
</reference>
<evidence type="ECO:0000256" key="2">
    <source>
        <dbReference type="ARBA" id="ARBA00011975"/>
    </source>
</evidence>
<dbReference type="GO" id="GO:0044027">
    <property type="term" value="P:negative regulation of gene expression via chromosomal CpG island methylation"/>
    <property type="evidence" value="ECO:0007669"/>
    <property type="project" value="TreeGrafter"/>
</dbReference>
<dbReference type="InterPro" id="IPR043151">
    <property type="entry name" value="BAH_sf"/>
</dbReference>
<feature type="domain" description="BAH" evidence="12">
    <location>
        <begin position="616"/>
        <end position="737"/>
    </location>
</feature>
<feature type="region of interest" description="Disordered" evidence="11">
    <location>
        <begin position="1"/>
        <end position="41"/>
    </location>
</feature>
<keyword evidence="8" id="KW-0539">Nucleus</keyword>
<evidence type="ECO:0000313" key="13">
    <source>
        <dbReference type="EMBL" id="KZT51803.1"/>
    </source>
</evidence>
<dbReference type="GO" id="GO:0006346">
    <property type="term" value="P:DNA methylation-dependent constitutive heterochromatin formation"/>
    <property type="evidence" value="ECO:0007669"/>
    <property type="project" value="InterPro"/>
</dbReference>
<feature type="domain" description="BAH" evidence="12">
    <location>
        <begin position="432"/>
        <end position="568"/>
    </location>
</feature>
<evidence type="ECO:0000259" key="12">
    <source>
        <dbReference type="PROSITE" id="PS51038"/>
    </source>
</evidence>
<dbReference type="PROSITE" id="PS00094">
    <property type="entry name" value="C5_MTASE_1"/>
    <property type="match status" value="1"/>
</dbReference>
<comment type="similarity">
    <text evidence="10">Belongs to the class I-like SAM-binding methyltransferase superfamily. C5-methyltransferase family.</text>
</comment>
<dbReference type="InterPro" id="IPR031303">
    <property type="entry name" value="C5_meth_CS"/>
</dbReference>
<evidence type="ECO:0000256" key="5">
    <source>
        <dbReference type="ARBA" id="ARBA00022691"/>
    </source>
</evidence>
<dbReference type="GO" id="GO:0005634">
    <property type="term" value="C:nucleus"/>
    <property type="evidence" value="ECO:0007669"/>
    <property type="project" value="UniProtKB-SubCell"/>
</dbReference>
<comment type="subcellular location">
    <subcellularLocation>
        <location evidence="1">Nucleus</location>
    </subcellularLocation>
</comment>
<dbReference type="InterPro" id="IPR050390">
    <property type="entry name" value="C5-Methyltransferase"/>
</dbReference>
<name>A0A165D0H6_9BASI</name>
<evidence type="ECO:0000256" key="4">
    <source>
        <dbReference type="ARBA" id="ARBA00022679"/>
    </source>
</evidence>
<keyword evidence="3 10" id="KW-0489">Methyltransferase</keyword>
<dbReference type="EMBL" id="KV424090">
    <property type="protein sequence ID" value="KZT51803.1"/>
    <property type="molecule type" value="Genomic_DNA"/>
</dbReference>
<dbReference type="InterPro" id="IPR018117">
    <property type="entry name" value="C5_DNA_meth_AS"/>
</dbReference>
<evidence type="ECO:0000256" key="6">
    <source>
        <dbReference type="ARBA" id="ARBA00022737"/>
    </source>
</evidence>
<dbReference type="PRINTS" id="PR00105">
    <property type="entry name" value="C5METTRFRASE"/>
</dbReference>
<dbReference type="Gene3D" id="3.40.50.150">
    <property type="entry name" value="Vaccinia Virus protein VP39"/>
    <property type="match status" value="1"/>
</dbReference>
<dbReference type="SUPFAM" id="SSF53335">
    <property type="entry name" value="S-adenosyl-L-methionine-dependent methyltransferases"/>
    <property type="match status" value="1"/>
</dbReference>
<dbReference type="Gene3D" id="3.90.120.10">
    <property type="entry name" value="DNA Methylase, subunit A, domain 2"/>
    <property type="match status" value="1"/>
</dbReference>
<dbReference type="AlphaFoldDB" id="A0A165D0H6"/>
<evidence type="ECO:0000256" key="8">
    <source>
        <dbReference type="ARBA" id="ARBA00023242"/>
    </source>
</evidence>
<evidence type="ECO:0000256" key="10">
    <source>
        <dbReference type="PROSITE-ProRule" id="PRU01016"/>
    </source>
</evidence>
<dbReference type="InterPro" id="IPR022702">
    <property type="entry name" value="Cytosine_MeTrfase1_RFD"/>
</dbReference>
<keyword evidence="5 10" id="KW-0949">S-adenosyl-L-methionine</keyword>
<dbReference type="STRING" id="1353952.A0A165D0H6"/>
<dbReference type="Pfam" id="PF01426">
    <property type="entry name" value="BAH"/>
    <property type="match status" value="1"/>
</dbReference>
<proteinExistence type="inferred from homology"/>
<dbReference type="InterPro" id="IPR001025">
    <property type="entry name" value="BAH_dom"/>
</dbReference>
<feature type="active site" evidence="9 10">
    <location>
        <position position="871"/>
    </location>
</feature>
<dbReference type="PROSITE" id="PS51679">
    <property type="entry name" value="SAM_MT_C5"/>
    <property type="match status" value="1"/>
</dbReference>
<dbReference type="GO" id="GO:0003682">
    <property type="term" value="F:chromatin binding"/>
    <property type="evidence" value="ECO:0007669"/>
    <property type="project" value="InterPro"/>
</dbReference>